<protein>
    <recommendedName>
        <fullName evidence="4">C4-dicarboxylate ABC transporter</fullName>
    </recommendedName>
</protein>
<dbReference type="Gene3D" id="1.50.10.150">
    <property type="entry name" value="Voltage-dependent anion channel"/>
    <property type="match status" value="1"/>
</dbReference>
<dbReference type="RefSeq" id="WP_125942660.1">
    <property type="nucleotide sequence ID" value="NZ_PXZH01000001.1"/>
</dbReference>
<accession>A0A3R9YXZ9</accession>
<evidence type="ECO:0000313" key="2">
    <source>
        <dbReference type="EMBL" id="RST90045.1"/>
    </source>
</evidence>
<feature type="transmembrane region" description="Helical" evidence="1">
    <location>
        <begin position="273"/>
        <end position="293"/>
    </location>
</feature>
<feature type="transmembrane region" description="Helical" evidence="1">
    <location>
        <begin position="128"/>
        <end position="147"/>
    </location>
</feature>
<feature type="transmembrane region" description="Helical" evidence="1">
    <location>
        <begin position="64"/>
        <end position="83"/>
    </location>
</feature>
<gene>
    <name evidence="2" type="ORF">C7P63_02915</name>
</gene>
<feature type="transmembrane region" description="Helical" evidence="1">
    <location>
        <begin position="31"/>
        <end position="52"/>
    </location>
</feature>
<keyword evidence="1" id="KW-1133">Transmembrane helix</keyword>
<feature type="transmembrane region" description="Helical" evidence="1">
    <location>
        <begin position="153"/>
        <end position="170"/>
    </location>
</feature>
<evidence type="ECO:0000256" key="1">
    <source>
        <dbReference type="SAM" id="Phobius"/>
    </source>
</evidence>
<feature type="transmembrane region" description="Helical" evidence="1">
    <location>
        <begin position="182"/>
        <end position="203"/>
    </location>
</feature>
<dbReference type="GO" id="GO:0005886">
    <property type="term" value="C:plasma membrane"/>
    <property type="evidence" value="ECO:0007669"/>
    <property type="project" value="TreeGrafter"/>
</dbReference>
<sequence>MKKYLNALPLPASALGLSCIGLANLYSNLPILPHIFLVVGLLILLAIGMKILGNFAAFQEQMTLVPIASTFGTFSMGLILSAKPLMAYSPLLSKGIWGLGLIIQLALIIYFTATFARKKKLELVLPSWFIVYVGIVTVSMTAPLFQAFLLGKLIFWFGFIAFFILLPIIIKRLKKMPLPKPLAYTIGIMAAPASLNLAGYLSVFETKNMAFVMFQLLLASALYVYVLFQLPKLVRLPFSPAQVGLTFPLVISATGMKMSSVYFTHFWPQLGQVFSMILLIELVIATISVLWVLKNYSKLVFFPNH</sequence>
<evidence type="ECO:0000313" key="3">
    <source>
        <dbReference type="Proteomes" id="UP000277864"/>
    </source>
</evidence>
<proteinExistence type="predicted"/>
<dbReference type="PROSITE" id="PS51257">
    <property type="entry name" value="PROKAR_LIPOPROTEIN"/>
    <property type="match status" value="1"/>
</dbReference>
<dbReference type="PANTHER" id="PTHR37955">
    <property type="entry name" value="TELLURITE RESISTANCE PROTEIN TEHA"/>
    <property type="match status" value="1"/>
</dbReference>
<dbReference type="OrthoDB" id="309023at2"/>
<dbReference type="EMBL" id="PXZH01000001">
    <property type="protein sequence ID" value="RST90045.1"/>
    <property type="molecule type" value="Genomic_DNA"/>
</dbReference>
<dbReference type="AlphaFoldDB" id="A0A3R9YXZ9"/>
<feature type="transmembrane region" description="Helical" evidence="1">
    <location>
        <begin position="209"/>
        <end position="228"/>
    </location>
</feature>
<dbReference type="PANTHER" id="PTHR37955:SF1">
    <property type="entry name" value="DEP DOMAIN-CONTAINING PROTEIN"/>
    <property type="match status" value="1"/>
</dbReference>
<dbReference type="CDD" id="cd09325">
    <property type="entry name" value="TDT_C4-dicarb_trans"/>
    <property type="match status" value="1"/>
</dbReference>
<dbReference type="InterPro" id="IPR052951">
    <property type="entry name" value="Tellurite_res_ion_channel"/>
</dbReference>
<dbReference type="InterPro" id="IPR038665">
    <property type="entry name" value="Voltage-dep_anion_channel_sf"/>
</dbReference>
<keyword evidence="3" id="KW-1185">Reference proteome</keyword>
<keyword evidence="1" id="KW-0812">Transmembrane</keyword>
<dbReference type="GO" id="GO:0046583">
    <property type="term" value="F:monoatomic cation efflux transmembrane transporter activity"/>
    <property type="evidence" value="ECO:0007669"/>
    <property type="project" value="TreeGrafter"/>
</dbReference>
<feature type="transmembrane region" description="Helical" evidence="1">
    <location>
        <begin position="95"/>
        <end position="116"/>
    </location>
</feature>
<name>A0A3R9YXZ9_9ENTE</name>
<reference evidence="2 3" key="1">
    <citation type="submission" date="2018-03" db="EMBL/GenBank/DDBJ databases">
        <authorList>
            <person name="Gulvik C.A."/>
        </authorList>
    </citation>
    <scope>NUCLEOTIDE SEQUENCE [LARGE SCALE GENOMIC DNA]</scope>
    <source>
        <strain evidence="2 3">JCM 31581</strain>
    </source>
</reference>
<evidence type="ECO:0008006" key="4">
    <source>
        <dbReference type="Google" id="ProtNLM"/>
    </source>
</evidence>
<comment type="caution">
    <text evidence="2">The sequence shown here is derived from an EMBL/GenBank/DDBJ whole genome shotgun (WGS) entry which is preliminary data.</text>
</comment>
<organism evidence="2 3">
    <name type="scientific">Vagococcus humatus</name>
    <dbReference type="NCBI Taxonomy" id="1889241"/>
    <lineage>
        <taxon>Bacteria</taxon>
        <taxon>Bacillati</taxon>
        <taxon>Bacillota</taxon>
        <taxon>Bacilli</taxon>
        <taxon>Lactobacillales</taxon>
        <taxon>Enterococcaceae</taxon>
        <taxon>Vagococcus</taxon>
    </lineage>
</organism>
<keyword evidence="1" id="KW-0472">Membrane</keyword>
<dbReference type="Proteomes" id="UP000277864">
    <property type="component" value="Unassembled WGS sequence"/>
</dbReference>